<dbReference type="InterPro" id="IPR036291">
    <property type="entry name" value="NAD(P)-bd_dom_sf"/>
</dbReference>
<comment type="caution">
    <text evidence="4">The sequence shown here is derived from an EMBL/GenBank/DDBJ whole genome shotgun (WGS) entry which is preliminary data.</text>
</comment>
<dbReference type="InterPro" id="IPR050223">
    <property type="entry name" value="D-isomer_2-hydroxyacid_DH"/>
</dbReference>
<accession>X1BJZ8</accession>
<dbReference type="Gene3D" id="3.40.50.720">
    <property type="entry name" value="NAD(P)-binding Rossmann-like Domain"/>
    <property type="match status" value="2"/>
</dbReference>
<evidence type="ECO:0000259" key="3">
    <source>
        <dbReference type="Pfam" id="PF02826"/>
    </source>
</evidence>
<dbReference type="Pfam" id="PF02826">
    <property type="entry name" value="2-Hacid_dh_C"/>
    <property type="match status" value="1"/>
</dbReference>
<dbReference type="GO" id="GO:0016618">
    <property type="term" value="F:hydroxypyruvate reductase [NAD(P)H] activity"/>
    <property type="evidence" value="ECO:0007669"/>
    <property type="project" value="TreeGrafter"/>
</dbReference>
<sequence length="177" mass="19737">GYILKDKKIGLIGFGNIGQEVAKRCFAFGMKIGVYDTEKKVIELARNLGYTIYRDVDDLIKDVQIISLHLPSNSETNNTINEKRLNMMNKNTIIVNTARGNLIDEDALVKALKNKQIGGAALDVYRQEPLTNSDLCSCEDNLILTPHIGSQTVETQIQASTMITEKITDYLMNLISN</sequence>
<feature type="non-terminal residue" evidence="4">
    <location>
        <position position="1"/>
    </location>
</feature>
<dbReference type="PROSITE" id="PS00671">
    <property type="entry name" value="D_2_HYDROXYACID_DH_3"/>
    <property type="match status" value="1"/>
</dbReference>
<dbReference type="SUPFAM" id="SSF51735">
    <property type="entry name" value="NAD(P)-binding Rossmann-fold domains"/>
    <property type="match status" value="1"/>
</dbReference>
<dbReference type="InterPro" id="IPR006140">
    <property type="entry name" value="D-isomer_DH_NAD-bd"/>
</dbReference>
<evidence type="ECO:0000313" key="4">
    <source>
        <dbReference type="EMBL" id="GAG84408.1"/>
    </source>
</evidence>
<dbReference type="GO" id="GO:0005829">
    <property type="term" value="C:cytosol"/>
    <property type="evidence" value="ECO:0007669"/>
    <property type="project" value="TreeGrafter"/>
</dbReference>
<evidence type="ECO:0000256" key="2">
    <source>
        <dbReference type="ARBA" id="ARBA00023027"/>
    </source>
</evidence>
<evidence type="ECO:0000256" key="1">
    <source>
        <dbReference type="ARBA" id="ARBA00023002"/>
    </source>
</evidence>
<name>X1BJZ8_9ZZZZ</name>
<dbReference type="GO" id="GO:0051287">
    <property type="term" value="F:NAD binding"/>
    <property type="evidence" value="ECO:0007669"/>
    <property type="project" value="InterPro"/>
</dbReference>
<dbReference type="EMBL" id="BART01010048">
    <property type="protein sequence ID" value="GAG84408.1"/>
    <property type="molecule type" value="Genomic_DNA"/>
</dbReference>
<dbReference type="PANTHER" id="PTHR10996">
    <property type="entry name" value="2-HYDROXYACID DEHYDROGENASE-RELATED"/>
    <property type="match status" value="1"/>
</dbReference>
<keyword evidence="2" id="KW-0520">NAD</keyword>
<dbReference type="AlphaFoldDB" id="X1BJZ8"/>
<gene>
    <name evidence="4" type="ORF">S01H4_22041</name>
</gene>
<dbReference type="PANTHER" id="PTHR10996:SF178">
    <property type="entry name" value="2-HYDROXYACID DEHYDROGENASE YGL185C-RELATED"/>
    <property type="match status" value="1"/>
</dbReference>
<organism evidence="4">
    <name type="scientific">marine sediment metagenome</name>
    <dbReference type="NCBI Taxonomy" id="412755"/>
    <lineage>
        <taxon>unclassified sequences</taxon>
        <taxon>metagenomes</taxon>
        <taxon>ecological metagenomes</taxon>
    </lineage>
</organism>
<proteinExistence type="predicted"/>
<dbReference type="InterPro" id="IPR029753">
    <property type="entry name" value="D-isomer_DH_CS"/>
</dbReference>
<keyword evidence="1" id="KW-0560">Oxidoreductase</keyword>
<dbReference type="GO" id="GO:0030267">
    <property type="term" value="F:glyoxylate reductase (NADPH) activity"/>
    <property type="evidence" value="ECO:0007669"/>
    <property type="project" value="TreeGrafter"/>
</dbReference>
<reference evidence="4" key="1">
    <citation type="journal article" date="2014" name="Front. Microbiol.">
        <title>High frequency of phylogenetically diverse reductive dehalogenase-homologous genes in deep subseafloor sedimentary metagenomes.</title>
        <authorList>
            <person name="Kawai M."/>
            <person name="Futagami T."/>
            <person name="Toyoda A."/>
            <person name="Takaki Y."/>
            <person name="Nishi S."/>
            <person name="Hori S."/>
            <person name="Arai W."/>
            <person name="Tsubouchi T."/>
            <person name="Morono Y."/>
            <person name="Uchiyama I."/>
            <person name="Ito T."/>
            <person name="Fujiyama A."/>
            <person name="Inagaki F."/>
            <person name="Takami H."/>
        </authorList>
    </citation>
    <scope>NUCLEOTIDE SEQUENCE</scope>
    <source>
        <strain evidence="4">Expedition CK06-06</strain>
    </source>
</reference>
<feature type="domain" description="D-isomer specific 2-hydroxyacid dehydrogenase NAD-binding" evidence="3">
    <location>
        <begin position="4"/>
        <end position="149"/>
    </location>
</feature>
<protein>
    <recommendedName>
        <fullName evidence="3">D-isomer specific 2-hydroxyacid dehydrogenase NAD-binding domain-containing protein</fullName>
    </recommendedName>
</protein>